<evidence type="ECO:0000313" key="2">
    <source>
        <dbReference type="EMBL" id="GAA4382366.1"/>
    </source>
</evidence>
<name>A0ABP8J0I3_9BACT</name>
<keyword evidence="3" id="KW-1185">Reference proteome</keyword>
<organism evidence="2 3">
    <name type="scientific">Hymenobacter koreensis</name>
    <dbReference type="NCBI Taxonomy" id="1084523"/>
    <lineage>
        <taxon>Bacteria</taxon>
        <taxon>Pseudomonadati</taxon>
        <taxon>Bacteroidota</taxon>
        <taxon>Cytophagia</taxon>
        <taxon>Cytophagales</taxon>
        <taxon>Hymenobacteraceae</taxon>
        <taxon>Hymenobacter</taxon>
    </lineage>
</organism>
<gene>
    <name evidence="2" type="ORF">GCM10023186_22550</name>
</gene>
<accession>A0ABP8J0I3</accession>
<sequence>MGGKENLAQTARLRSKAMGTMLSAVPNSRSANHTFTKDKKAPGKQAGRAISSEK</sequence>
<feature type="compositionally biased region" description="Polar residues" evidence="1">
    <location>
        <begin position="25"/>
        <end position="34"/>
    </location>
</feature>
<dbReference type="Proteomes" id="UP001500454">
    <property type="component" value="Unassembled WGS sequence"/>
</dbReference>
<reference evidence="3" key="1">
    <citation type="journal article" date="2019" name="Int. J. Syst. Evol. Microbiol.">
        <title>The Global Catalogue of Microorganisms (GCM) 10K type strain sequencing project: providing services to taxonomists for standard genome sequencing and annotation.</title>
        <authorList>
            <consortium name="The Broad Institute Genomics Platform"/>
            <consortium name="The Broad Institute Genome Sequencing Center for Infectious Disease"/>
            <person name="Wu L."/>
            <person name="Ma J."/>
        </authorList>
    </citation>
    <scope>NUCLEOTIDE SEQUENCE [LARGE SCALE GENOMIC DNA]</scope>
    <source>
        <strain evidence="3">JCM 17924</strain>
    </source>
</reference>
<protein>
    <submittedName>
        <fullName evidence="2">Uncharacterized protein</fullName>
    </submittedName>
</protein>
<proteinExistence type="predicted"/>
<comment type="caution">
    <text evidence="2">The sequence shown here is derived from an EMBL/GenBank/DDBJ whole genome shotgun (WGS) entry which is preliminary data.</text>
</comment>
<evidence type="ECO:0000313" key="3">
    <source>
        <dbReference type="Proteomes" id="UP001500454"/>
    </source>
</evidence>
<feature type="region of interest" description="Disordered" evidence="1">
    <location>
        <begin position="23"/>
        <end position="54"/>
    </location>
</feature>
<evidence type="ECO:0000256" key="1">
    <source>
        <dbReference type="SAM" id="MobiDB-lite"/>
    </source>
</evidence>
<dbReference type="EMBL" id="BAABHA010000006">
    <property type="protein sequence ID" value="GAA4382366.1"/>
    <property type="molecule type" value="Genomic_DNA"/>
</dbReference>